<evidence type="ECO:0000313" key="2">
    <source>
        <dbReference type="Proteomes" id="UP000015241"/>
    </source>
</evidence>
<proteinExistence type="predicted"/>
<accession>S8FPE8</accession>
<reference evidence="1 2" key="1">
    <citation type="journal article" date="2012" name="Science">
        <title>The Paleozoic origin of enzymatic lignin decomposition reconstructed from 31 fungal genomes.</title>
        <authorList>
            <person name="Floudas D."/>
            <person name="Binder M."/>
            <person name="Riley R."/>
            <person name="Barry K."/>
            <person name="Blanchette R.A."/>
            <person name="Henrissat B."/>
            <person name="Martinez A.T."/>
            <person name="Otillar R."/>
            <person name="Spatafora J.W."/>
            <person name="Yadav J.S."/>
            <person name="Aerts A."/>
            <person name="Benoit I."/>
            <person name="Boyd A."/>
            <person name="Carlson A."/>
            <person name="Copeland A."/>
            <person name="Coutinho P.M."/>
            <person name="de Vries R.P."/>
            <person name="Ferreira P."/>
            <person name="Findley K."/>
            <person name="Foster B."/>
            <person name="Gaskell J."/>
            <person name="Glotzer D."/>
            <person name="Gorecki P."/>
            <person name="Heitman J."/>
            <person name="Hesse C."/>
            <person name="Hori C."/>
            <person name="Igarashi K."/>
            <person name="Jurgens J.A."/>
            <person name="Kallen N."/>
            <person name="Kersten P."/>
            <person name="Kohler A."/>
            <person name="Kuees U."/>
            <person name="Kumar T.K.A."/>
            <person name="Kuo A."/>
            <person name="LaButti K."/>
            <person name="Larrondo L.F."/>
            <person name="Lindquist E."/>
            <person name="Ling A."/>
            <person name="Lombard V."/>
            <person name="Lucas S."/>
            <person name="Lundell T."/>
            <person name="Martin R."/>
            <person name="McLaughlin D.J."/>
            <person name="Morgenstern I."/>
            <person name="Morin E."/>
            <person name="Murat C."/>
            <person name="Nagy L.G."/>
            <person name="Nolan M."/>
            <person name="Ohm R.A."/>
            <person name="Patyshakuliyeva A."/>
            <person name="Rokas A."/>
            <person name="Ruiz-Duenas F.J."/>
            <person name="Sabat G."/>
            <person name="Salamov A."/>
            <person name="Samejima M."/>
            <person name="Schmutz J."/>
            <person name="Slot J.C."/>
            <person name="St John F."/>
            <person name="Stenlid J."/>
            <person name="Sun H."/>
            <person name="Sun S."/>
            <person name="Syed K."/>
            <person name="Tsang A."/>
            <person name="Wiebenga A."/>
            <person name="Young D."/>
            <person name="Pisabarro A."/>
            <person name="Eastwood D.C."/>
            <person name="Martin F."/>
            <person name="Cullen D."/>
            <person name="Grigoriev I.V."/>
            <person name="Hibbett D.S."/>
        </authorList>
    </citation>
    <scope>NUCLEOTIDE SEQUENCE</scope>
    <source>
        <strain evidence="2">FP-58527</strain>
    </source>
</reference>
<dbReference type="InParanoid" id="S8FPE8"/>
<dbReference type="HOGENOM" id="CLU_674448_0_0_1"/>
<dbReference type="Proteomes" id="UP000015241">
    <property type="component" value="Unassembled WGS sequence"/>
</dbReference>
<dbReference type="AlphaFoldDB" id="S8FPE8"/>
<keyword evidence="2" id="KW-1185">Reference proteome</keyword>
<organism evidence="1 2">
    <name type="scientific">Fomitopsis schrenkii</name>
    <name type="common">Brown rot fungus</name>
    <dbReference type="NCBI Taxonomy" id="2126942"/>
    <lineage>
        <taxon>Eukaryota</taxon>
        <taxon>Fungi</taxon>
        <taxon>Dikarya</taxon>
        <taxon>Basidiomycota</taxon>
        <taxon>Agaricomycotina</taxon>
        <taxon>Agaricomycetes</taxon>
        <taxon>Polyporales</taxon>
        <taxon>Fomitopsis</taxon>
    </lineage>
</organism>
<protein>
    <submittedName>
        <fullName evidence="1">Uncharacterized protein</fullName>
    </submittedName>
</protein>
<sequence>MKIASAKEFPLQLTQSHLPSIRRLSLSGVNLKWTSWPLPGLTSLSLANVTHSRGDVHTDVDGGELDALLDALEACISLETFEYEKSLPSESDPPIGMNGLPDKRVVALPSIRKFSVDTVSVGDAAVLAHVTLPRDAVVEGQVHKLDFTPSANEPVLAAVLPSNAASLPVLTHARKVTVWLTDRALSFVADENLQFLFTTQPEQPEDRIDPYPALTMHFHTLGTQDRGEDMFRSAIRELANIFPPCLDSLIIKGPIHLVDTESWTRVLAAFPLLENFSLYSSLDDFKGFVKTFKPKEHATPCPRLRTLRLVAECSRAGRAEPDSDDAVTAHVAMLHELRGILQERCEADSRLAYLHVDLTQCVDCIAESTSAPGSEDSESESAPDPLLAALREIWPELNSVVEALYINY</sequence>
<name>S8FPE8_FOMSC</name>
<dbReference type="OrthoDB" id="2815179at2759"/>
<evidence type="ECO:0000313" key="1">
    <source>
        <dbReference type="EMBL" id="EPT00160.1"/>
    </source>
</evidence>
<gene>
    <name evidence="1" type="ORF">FOMPIDRAFT_1049991</name>
</gene>
<dbReference type="EMBL" id="KE504151">
    <property type="protein sequence ID" value="EPT00160.1"/>
    <property type="molecule type" value="Genomic_DNA"/>
</dbReference>